<dbReference type="AlphaFoldDB" id="A0A9Q1DDS8"/>
<evidence type="ECO:0000313" key="1">
    <source>
        <dbReference type="EMBL" id="KAJ8267892.1"/>
    </source>
</evidence>
<evidence type="ECO:0000313" key="2">
    <source>
        <dbReference type="Proteomes" id="UP001152803"/>
    </source>
</evidence>
<dbReference type="Proteomes" id="UP001152803">
    <property type="component" value="Unassembled WGS sequence"/>
</dbReference>
<protein>
    <submittedName>
        <fullName evidence="1">Uncharacterized protein</fullName>
    </submittedName>
</protein>
<gene>
    <name evidence="1" type="ORF">COCON_G00130640</name>
</gene>
<comment type="caution">
    <text evidence="1">The sequence shown here is derived from an EMBL/GenBank/DDBJ whole genome shotgun (WGS) entry which is preliminary data.</text>
</comment>
<keyword evidence="2" id="KW-1185">Reference proteome</keyword>
<name>A0A9Q1DDS8_CONCO</name>
<proteinExistence type="predicted"/>
<dbReference type="InterPro" id="IPR036397">
    <property type="entry name" value="RNaseH_sf"/>
</dbReference>
<accession>A0A9Q1DDS8</accession>
<dbReference type="OrthoDB" id="8957104at2759"/>
<reference evidence="1" key="1">
    <citation type="journal article" date="2023" name="Science">
        <title>Genome structures resolve the early diversification of teleost fishes.</title>
        <authorList>
            <person name="Parey E."/>
            <person name="Louis A."/>
            <person name="Montfort J."/>
            <person name="Bouchez O."/>
            <person name="Roques C."/>
            <person name="Iampietro C."/>
            <person name="Lluch J."/>
            <person name="Castinel A."/>
            <person name="Donnadieu C."/>
            <person name="Desvignes T."/>
            <person name="Floi Bucao C."/>
            <person name="Jouanno E."/>
            <person name="Wen M."/>
            <person name="Mejri S."/>
            <person name="Dirks R."/>
            <person name="Jansen H."/>
            <person name="Henkel C."/>
            <person name="Chen W.J."/>
            <person name="Zahm M."/>
            <person name="Cabau C."/>
            <person name="Klopp C."/>
            <person name="Thompson A.W."/>
            <person name="Robinson-Rechavi M."/>
            <person name="Braasch I."/>
            <person name="Lecointre G."/>
            <person name="Bobe J."/>
            <person name="Postlethwait J.H."/>
            <person name="Berthelot C."/>
            <person name="Roest Crollius H."/>
            <person name="Guiguen Y."/>
        </authorList>
    </citation>
    <scope>NUCLEOTIDE SEQUENCE</scope>
    <source>
        <strain evidence="1">Concon-B</strain>
    </source>
</reference>
<dbReference type="EMBL" id="JAFJMO010000009">
    <property type="protein sequence ID" value="KAJ8267892.1"/>
    <property type="molecule type" value="Genomic_DNA"/>
</dbReference>
<dbReference type="Gene3D" id="3.30.420.10">
    <property type="entry name" value="Ribonuclease H-like superfamily/Ribonuclease H"/>
    <property type="match status" value="1"/>
</dbReference>
<sequence>MLTEEEKVAVLTEAHADKGLDERTNQTIKVSIGKTIRAQQERWEDNLREIVYAHNTWVQASTRGPRKDTYQRRMMRGVKRFIITPGMEVLKKDERKEEGVPWTQIGAKLPPAKNIRIVANCYIQCGEESALETMGISLGLDARVPLFGWGGLTWDRHLHFVHLSLRGRAAPDVLLIHCGGND</sequence>
<organism evidence="1 2">
    <name type="scientific">Conger conger</name>
    <name type="common">Conger eel</name>
    <name type="synonym">Muraena conger</name>
    <dbReference type="NCBI Taxonomy" id="82655"/>
    <lineage>
        <taxon>Eukaryota</taxon>
        <taxon>Metazoa</taxon>
        <taxon>Chordata</taxon>
        <taxon>Craniata</taxon>
        <taxon>Vertebrata</taxon>
        <taxon>Euteleostomi</taxon>
        <taxon>Actinopterygii</taxon>
        <taxon>Neopterygii</taxon>
        <taxon>Teleostei</taxon>
        <taxon>Anguilliformes</taxon>
        <taxon>Congridae</taxon>
        <taxon>Conger</taxon>
    </lineage>
</organism>
<dbReference type="GO" id="GO:0003676">
    <property type="term" value="F:nucleic acid binding"/>
    <property type="evidence" value="ECO:0007669"/>
    <property type="project" value="InterPro"/>
</dbReference>